<dbReference type="PANTHER" id="PTHR24253">
    <property type="entry name" value="TRANSMEMBRANE PROTEASE SERINE"/>
    <property type="match status" value="1"/>
</dbReference>
<dbReference type="PANTHER" id="PTHR24253:SF35">
    <property type="entry name" value="THREONINE PROTEASE PRSS50-RELATED"/>
    <property type="match status" value="1"/>
</dbReference>
<gene>
    <name evidence="4" type="primary">Prss50</name>
</gene>
<sequence>MARRAPWMVSVRANDTHVCAGTLIASRWVLAVAHCVTQHDTNYTVRAGSPWIDRLTPTSTDVQVLQVIVNPRYHPQRYWSWLGQADNIGLLKLQHALNYSKYVWPICLPDLDARVKDGYLCTVMGWGLSRADGAWPQFRTIQEKEVTILNNKECDNIYHKFSTVPSLVWIVTSQMICATDPSREQFCYEETGEPLVCSSGGLSYLMGLVSWGAGCEKSEAPPIFLRVSPYQSWIRAHLSGQPRGLHAPSCALLLSLLPSLSLLAAL</sequence>
<dbReference type="FunFam" id="2.40.10.10:FF:000106">
    <property type="entry name" value="Probable threonine protease PRSS50"/>
    <property type="match status" value="1"/>
</dbReference>
<accession>A0A8C2W6B5</accession>
<reference evidence="4" key="2">
    <citation type="submission" date="2025-09" db="UniProtKB">
        <authorList>
            <consortium name="Ensembl"/>
        </authorList>
    </citation>
    <scope>IDENTIFICATION</scope>
</reference>
<dbReference type="InterPro" id="IPR043504">
    <property type="entry name" value="Peptidase_S1_PA_chymotrypsin"/>
</dbReference>
<dbReference type="Pfam" id="PF00089">
    <property type="entry name" value="Trypsin"/>
    <property type="match status" value="1"/>
</dbReference>
<dbReference type="Ensembl" id="ENSCLAT00000022777.1">
    <property type="protein sequence ID" value="ENSCLAP00000022569.1"/>
    <property type="gene ID" value="ENSCLAG00000015480.1"/>
</dbReference>
<evidence type="ECO:0000256" key="1">
    <source>
        <dbReference type="ARBA" id="ARBA00023157"/>
    </source>
</evidence>
<dbReference type="CDD" id="cd00190">
    <property type="entry name" value="Tryp_SPc"/>
    <property type="match status" value="1"/>
</dbReference>
<comment type="similarity">
    <text evidence="2">Belongs to the peptidase S1 family. CLIP subfamily.</text>
</comment>
<dbReference type="GO" id="GO:0004298">
    <property type="term" value="F:threonine-type endopeptidase activity"/>
    <property type="evidence" value="ECO:0007669"/>
    <property type="project" value="TreeGrafter"/>
</dbReference>
<dbReference type="AlphaFoldDB" id="A0A8C2W6B5"/>
<evidence type="ECO:0000256" key="2">
    <source>
        <dbReference type="ARBA" id="ARBA00024195"/>
    </source>
</evidence>
<dbReference type="SUPFAM" id="SSF50494">
    <property type="entry name" value="Trypsin-like serine proteases"/>
    <property type="match status" value="1"/>
</dbReference>
<keyword evidence="5" id="KW-1185">Reference proteome</keyword>
<dbReference type="OMA" id="GMVSWGP"/>
<name>A0A8C2W6B5_CHILA</name>
<evidence type="ECO:0000313" key="4">
    <source>
        <dbReference type="Ensembl" id="ENSCLAP00000022569.1"/>
    </source>
</evidence>
<dbReference type="InterPro" id="IPR001254">
    <property type="entry name" value="Trypsin_dom"/>
</dbReference>
<protein>
    <recommendedName>
        <fullName evidence="3">Peptidase S1 domain-containing protein</fullName>
    </recommendedName>
</protein>
<evidence type="ECO:0000259" key="3">
    <source>
        <dbReference type="PROSITE" id="PS50240"/>
    </source>
</evidence>
<evidence type="ECO:0000313" key="5">
    <source>
        <dbReference type="Proteomes" id="UP000694398"/>
    </source>
</evidence>
<keyword evidence="1" id="KW-1015">Disulfide bond</keyword>
<dbReference type="GO" id="GO:0006508">
    <property type="term" value="P:proteolysis"/>
    <property type="evidence" value="ECO:0007669"/>
    <property type="project" value="InterPro"/>
</dbReference>
<dbReference type="PRINTS" id="PR00722">
    <property type="entry name" value="CHYMOTRYPSIN"/>
</dbReference>
<dbReference type="GO" id="GO:0004252">
    <property type="term" value="F:serine-type endopeptidase activity"/>
    <property type="evidence" value="ECO:0007669"/>
    <property type="project" value="InterPro"/>
</dbReference>
<feature type="domain" description="Peptidase S1" evidence="3">
    <location>
        <begin position="1"/>
        <end position="239"/>
    </location>
</feature>
<dbReference type="InterPro" id="IPR009003">
    <property type="entry name" value="Peptidase_S1_PA"/>
</dbReference>
<dbReference type="InterPro" id="IPR001314">
    <property type="entry name" value="Peptidase_S1A"/>
</dbReference>
<dbReference type="Proteomes" id="UP000694398">
    <property type="component" value="Unassembled WGS sequence"/>
</dbReference>
<dbReference type="GO" id="GO:0005783">
    <property type="term" value="C:endoplasmic reticulum"/>
    <property type="evidence" value="ECO:0007669"/>
    <property type="project" value="TreeGrafter"/>
</dbReference>
<dbReference type="PROSITE" id="PS50240">
    <property type="entry name" value="TRYPSIN_DOM"/>
    <property type="match status" value="1"/>
</dbReference>
<proteinExistence type="inferred from homology"/>
<dbReference type="GeneTree" id="ENSGT00940000162593"/>
<dbReference type="Gene3D" id="2.40.10.10">
    <property type="entry name" value="Trypsin-like serine proteases"/>
    <property type="match status" value="1"/>
</dbReference>
<dbReference type="SMART" id="SM00020">
    <property type="entry name" value="Tryp_SPc"/>
    <property type="match status" value="1"/>
</dbReference>
<organism evidence="4 5">
    <name type="scientific">Chinchilla lanigera</name>
    <name type="common">Long-tailed chinchilla</name>
    <name type="synonym">Chinchilla villidera</name>
    <dbReference type="NCBI Taxonomy" id="34839"/>
    <lineage>
        <taxon>Eukaryota</taxon>
        <taxon>Metazoa</taxon>
        <taxon>Chordata</taxon>
        <taxon>Craniata</taxon>
        <taxon>Vertebrata</taxon>
        <taxon>Euteleostomi</taxon>
        <taxon>Mammalia</taxon>
        <taxon>Eutheria</taxon>
        <taxon>Euarchontoglires</taxon>
        <taxon>Glires</taxon>
        <taxon>Rodentia</taxon>
        <taxon>Hystricomorpha</taxon>
        <taxon>Chinchillidae</taxon>
        <taxon>Chinchilla</taxon>
    </lineage>
</organism>
<dbReference type="FunFam" id="2.40.10.10:FF:000002">
    <property type="entry name" value="Transmembrane protease serine"/>
    <property type="match status" value="1"/>
</dbReference>
<reference evidence="4" key="1">
    <citation type="submission" date="2025-08" db="UniProtKB">
        <authorList>
            <consortium name="Ensembl"/>
        </authorList>
    </citation>
    <scope>IDENTIFICATION</scope>
</reference>